<dbReference type="SUPFAM" id="SSF57667">
    <property type="entry name" value="beta-beta-alpha zinc fingers"/>
    <property type="match status" value="1"/>
</dbReference>
<reference evidence="9 10" key="1">
    <citation type="submission" date="2021-06" db="EMBL/GenBank/DDBJ databases">
        <title>Caerostris darwini draft genome.</title>
        <authorList>
            <person name="Kono N."/>
            <person name="Arakawa K."/>
        </authorList>
    </citation>
    <scope>NUCLEOTIDE SEQUENCE [LARGE SCALE GENOMIC DNA]</scope>
</reference>
<evidence type="ECO:0000256" key="7">
    <source>
        <dbReference type="PROSITE-ProRule" id="PRU00042"/>
    </source>
</evidence>
<accession>A0AAV4TYJ1</accession>
<dbReference type="InterPro" id="IPR013087">
    <property type="entry name" value="Znf_C2H2_type"/>
</dbReference>
<keyword evidence="10" id="KW-1185">Reference proteome</keyword>
<dbReference type="EMBL" id="BPLQ01010450">
    <property type="protein sequence ID" value="GIY50811.1"/>
    <property type="molecule type" value="Genomic_DNA"/>
</dbReference>
<dbReference type="PROSITE" id="PS50157">
    <property type="entry name" value="ZINC_FINGER_C2H2_2"/>
    <property type="match status" value="2"/>
</dbReference>
<evidence type="ECO:0000256" key="2">
    <source>
        <dbReference type="ARBA" id="ARBA00022723"/>
    </source>
</evidence>
<gene>
    <name evidence="9" type="ORF">CDAR_537101</name>
</gene>
<dbReference type="PROSITE" id="PS00028">
    <property type="entry name" value="ZINC_FINGER_C2H2_1"/>
    <property type="match status" value="1"/>
</dbReference>
<proteinExistence type="predicted"/>
<evidence type="ECO:0000256" key="4">
    <source>
        <dbReference type="ARBA" id="ARBA00022771"/>
    </source>
</evidence>
<dbReference type="GO" id="GO:0000981">
    <property type="term" value="F:DNA-binding transcription factor activity, RNA polymerase II-specific"/>
    <property type="evidence" value="ECO:0007669"/>
    <property type="project" value="TreeGrafter"/>
</dbReference>
<dbReference type="InterPro" id="IPR036236">
    <property type="entry name" value="Znf_C2H2_sf"/>
</dbReference>
<dbReference type="PANTHER" id="PTHR24394">
    <property type="entry name" value="ZINC FINGER PROTEIN"/>
    <property type="match status" value="1"/>
</dbReference>
<evidence type="ECO:0000256" key="6">
    <source>
        <dbReference type="ARBA" id="ARBA00023242"/>
    </source>
</evidence>
<evidence type="ECO:0000256" key="5">
    <source>
        <dbReference type="ARBA" id="ARBA00022833"/>
    </source>
</evidence>
<comment type="caution">
    <text evidence="9">The sequence shown here is derived from an EMBL/GenBank/DDBJ whole genome shotgun (WGS) entry which is preliminary data.</text>
</comment>
<organism evidence="9 10">
    <name type="scientific">Caerostris darwini</name>
    <dbReference type="NCBI Taxonomy" id="1538125"/>
    <lineage>
        <taxon>Eukaryota</taxon>
        <taxon>Metazoa</taxon>
        <taxon>Ecdysozoa</taxon>
        <taxon>Arthropoda</taxon>
        <taxon>Chelicerata</taxon>
        <taxon>Arachnida</taxon>
        <taxon>Araneae</taxon>
        <taxon>Araneomorphae</taxon>
        <taxon>Entelegynae</taxon>
        <taxon>Araneoidea</taxon>
        <taxon>Araneidae</taxon>
        <taxon>Caerostris</taxon>
    </lineage>
</organism>
<feature type="domain" description="C2H2-type" evidence="8">
    <location>
        <begin position="30"/>
        <end position="57"/>
    </location>
</feature>
<evidence type="ECO:0000256" key="1">
    <source>
        <dbReference type="ARBA" id="ARBA00004123"/>
    </source>
</evidence>
<keyword evidence="3" id="KW-0677">Repeat</keyword>
<feature type="domain" description="C2H2-type" evidence="8">
    <location>
        <begin position="58"/>
        <end position="82"/>
    </location>
</feature>
<dbReference type="GO" id="GO:0008270">
    <property type="term" value="F:zinc ion binding"/>
    <property type="evidence" value="ECO:0007669"/>
    <property type="project" value="UniProtKB-KW"/>
</dbReference>
<evidence type="ECO:0000256" key="3">
    <source>
        <dbReference type="ARBA" id="ARBA00022737"/>
    </source>
</evidence>
<comment type="subcellular location">
    <subcellularLocation>
        <location evidence="1">Nucleus</location>
    </subcellularLocation>
</comment>
<evidence type="ECO:0000259" key="8">
    <source>
        <dbReference type="PROSITE" id="PS50157"/>
    </source>
</evidence>
<keyword evidence="4 7" id="KW-0863">Zinc-finger</keyword>
<keyword evidence="2" id="KW-0479">Metal-binding</keyword>
<name>A0AAV4TYJ1_9ARAC</name>
<evidence type="ECO:0000313" key="10">
    <source>
        <dbReference type="Proteomes" id="UP001054837"/>
    </source>
</evidence>
<dbReference type="GO" id="GO:0005634">
    <property type="term" value="C:nucleus"/>
    <property type="evidence" value="ECO:0007669"/>
    <property type="project" value="UniProtKB-SubCell"/>
</dbReference>
<dbReference type="Gene3D" id="3.30.160.60">
    <property type="entry name" value="Classic Zinc Finger"/>
    <property type="match status" value="2"/>
</dbReference>
<protein>
    <recommendedName>
        <fullName evidence="8">C2H2-type domain-containing protein</fullName>
    </recommendedName>
</protein>
<dbReference type="PANTHER" id="PTHR24394:SF29">
    <property type="entry name" value="MYONEURIN"/>
    <property type="match status" value="1"/>
</dbReference>
<dbReference type="GO" id="GO:0003682">
    <property type="term" value="F:chromatin binding"/>
    <property type="evidence" value="ECO:0007669"/>
    <property type="project" value="UniProtKB-ARBA"/>
</dbReference>
<evidence type="ECO:0000313" key="9">
    <source>
        <dbReference type="EMBL" id="GIY50811.1"/>
    </source>
</evidence>
<sequence>MKVHLLTHTASVFSQEVQQLKPSGKSVKMHHCAFCSYSSIYMSAIKKHIYIHTGEKPHKCSHCDRAFSDRSALRRHSIIHMK</sequence>
<dbReference type="Proteomes" id="UP001054837">
    <property type="component" value="Unassembled WGS sequence"/>
</dbReference>
<dbReference type="SMART" id="SM00355">
    <property type="entry name" value="ZnF_C2H2"/>
    <property type="match status" value="2"/>
</dbReference>
<dbReference type="FunFam" id="3.30.160.60:FF:000690">
    <property type="entry name" value="Zinc finger protein 354C"/>
    <property type="match status" value="1"/>
</dbReference>
<dbReference type="AlphaFoldDB" id="A0AAV4TYJ1"/>
<keyword evidence="5" id="KW-0862">Zinc</keyword>
<keyword evidence="6" id="KW-0539">Nucleus</keyword>